<protein>
    <submittedName>
        <fullName evidence="2">ChrR family anti-sigma-E factor</fullName>
    </submittedName>
</protein>
<gene>
    <name evidence="2" type="ORF">KQ910_15840</name>
</gene>
<dbReference type="Pfam" id="PF12973">
    <property type="entry name" value="Cupin_7"/>
    <property type="match status" value="1"/>
</dbReference>
<keyword evidence="3" id="KW-1185">Reference proteome</keyword>
<feature type="domain" description="ChrR-like cupin" evidence="1">
    <location>
        <begin position="131"/>
        <end position="196"/>
    </location>
</feature>
<dbReference type="InterPro" id="IPR012807">
    <property type="entry name" value="Anti-sigma_ChrR"/>
</dbReference>
<evidence type="ECO:0000259" key="1">
    <source>
        <dbReference type="Pfam" id="PF12973"/>
    </source>
</evidence>
<organism evidence="2 3">
    <name type="scientific">Reyranella humidisoli</name>
    <dbReference type="NCBI Taxonomy" id="2849149"/>
    <lineage>
        <taxon>Bacteria</taxon>
        <taxon>Pseudomonadati</taxon>
        <taxon>Pseudomonadota</taxon>
        <taxon>Alphaproteobacteria</taxon>
        <taxon>Hyphomicrobiales</taxon>
        <taxon>Reyranellaceae</taxon>
        <taxon>Reyranella</taxon>
    </lineage>
</organism>
<evidence type="ECO:0000313" key="3">
    <source>
        <dbReference type="Proteomes" id="UP000727907"/>
    </source>
</evidence>
<reference evidence="2 3" key="1">
    <citation type="submission" date="2021-06" db="EMBL/GenBank/DDBJ databases">
        <authorList>
            <person name="Lee D.H."/>
        </authorList>
    </citation>
    <scope>NUCLEOTIDE SEQUENCE [LARGE SCALE GENOMIC DNA]</scope>
    <source>
        <strain evidence="2 3">MMS21-HV4-11</strain>
    </source>
</reference>
<dbReference type="EMBL" id="JAHOPB010000001">
    <property type="protein sequence ID" value="MBU8875246.1"/>
    <property type="molecule type" value="Genomic_DNA"/>
</dbReference>
<evidence type="ECO:0000313" key="2">
    <source>
        <dbReference type="EMBL" id="MBU8875246.1"/>
    </source>
</evidence>
<accession>A0ABS6IKW5</accession>
<dbReference type="RefSeq" id="WP_216962178.1">
    <property type="nucleotide sequence ID" value="NZ_JAHOPB010000001.1"/>
</dbReference>
<dbReference type="NCBIfam" id="TIGR02451">
    <property type="entry name" value="anti_sig_ChrR"/>
    <property type="match status" value="1"/>
</dbReference>
<dbReference type="Proteomes" id="UP000727907">
    <property type="component" value="Unassembled WGS sequence"/>
</dbReference>
<dbReference type="InterPro" id="IPR025979">
    <property type="entry name" value="ChrR-like_cupin_dom"/>
</dbReference>
<dbReference type="CDD" id="cd20301">
    <property type="entry name" value="cupin_ChrR"/>
    <property type="match status" value="1"/>
</dbReference>
<proteinExistence type="predicted"/>
<name>A0ABS6IKW5_9HYPH</name>
<sequence length="221" mass="24215">MSRHPAPEELLLDYAAGALPAGPSLAVELHVALDSQSKRTVERLVALGGALIEREPAPIEARLDETALERTLARLEAVPVEPKPSLPRHRHPGFDWAPAPLVPHLRPGMDWRRVMGKFDEIRLDLPGDFHRVSLLRLESGRGLPEHKHSGYEYTVVLQGGYTDETGNYGVGDFAVGPGSVRHEPIADPGEPCIAMIVVEKPIVLTGPWGRWLNPLVSRGLI</sequence>
<comment type="caution">
    <text evidence="2">The sequence shown here is derived from an EMBL/GenBank/DDBJ whole genome shotgun (WGS) entry which is preliminary data.</text>
</comment>